<dbReference type="SMART" id="SM00387">
    <property type="entry name" value="HATPase_c"/>
    <property type="match status" value="1"/>
</dbReference>
<keyword evidence="4" id="KW-0808">Transferase</keyword>
<evidence type="ECO:0000259" key="9">
    <source>
        <dbReference type="PROSITE" id="PS50109"/>
    </source>
</evidence>
<dbReference type="RefSeq" id="WP_209467340.1">
    <property type="nucleotide sequence ID" value="NZ_JAGGLG010000024.1"/>
</dbReference>
<keyword evidence="6 10" id="KW-0418">Kinase</keyword>
<protein>
    <recommendedName>
        <fullName evidence="2">histidine kinase</fullName>
        <ecNumber evidence="2">2.7.13.3</ecNumber>
    </recommendedName>
</protein>
<feature type="domain" description="Histidine kinase" evidence="9">
    <location>
        <begin position="116"/>
        <end position="321"/>
    </location>
</feature>
<dbReference type="SUPFAM" id="SSF55785">
    <property type="entry name" value="PYP-like sensor domain (PAS domain)"/>
    <property type="match status" value="1"/>
</dbReference>
<dbReference type="Proteomes" id="UP001519289">
    <property type="component" value="Unassembled WGS sequence"/>
</dbReference>
<dbReference type="CDD" id="cd00075">
    <property type="entry name" value="HATPase"/>
    <property type="match status" value="1"/>
</dbReference>
<dbReference type="Pfam" id="PF00512">
    <property type="entry name" value="HisKA"/>
    <property type="match status" value="1"/>
</dbReference>
<keyword evidence="7" id="KW-0067">ATP-binding</keyword>
<comment type="caution">
    <text evidence="10">The sequence shown here is derived from an EMBL/GenBank/DDBJ whole genome shotgun (WGS) entry which is preliminary data.</text>
</comment>
<evidence type="ECO:0000313" key="10">
    <source>
        <dbReference type="EMBL" id="MBP2019227.1"/>
    </source>
</evidence>
<dbReference type="PANTHER" id="PTHR43065">
    <property type="entry name" value="SENSOR HISTIDINE KINASE"/>
    <property type="match status" value="1"/>
</dbReference>
<dbReference type="SMART" id="SM00388">
    <property type="entry name" value="HisKA"/>
    <property type="match status" value="1"/>
</dbReference>
<evidence type="ECO:0000256" key="4">
    <source>
        <dbReference type="ARBA" id="ARBA00022679"/>
    </source>
</evidence>
<evidence type="ECO:0000256" key="1">
    <source>
        <dbReference type="ARBA" id="ARBA00000085"/>
    </source>
</evidence>
<gene>
    <name evidence="10" type="ORF">J2Z79_002652</name>
</gene>
<evidence type="ECO:0000256" key="8">
    <source>
        <dbReference type="ARBA" id="ARBA00023012"/>
    </source>
</evidence>
<dbReference type="PRINTS" id="PR00344">
    <property type="entry name" value="BCTRLSENSOR"/>
</dbReference>
<keyword evidence="5" id="KW-0547">Nucleotide-binding</keyword>
<dbReference type="Gene3D" id="3.30.565.10">
    <property type="entry name" value="Histidine kinase-like ATPase, C-terminal domain"/>
    <property type="match status" value="1"/>
</dbReference>
<dbReference type="CDD" id="cd00082">
    <property type="entry name" value="HisKA"/>
    <property type="match status" value="1"/>
</dbReference>
<evidence type="ECO:0000256" key="6">
    <source>
        <dbReference type="ARBA" id="ARBA00022777"/>
    </source>
</evidence>
<evidence type="ECO:0000313" key="11">
    <source>
        <dbReference type="Proteomes" id="UP001519289"/>
    </source>
</evidence>
<evidence type="ECO:0000256" key="5">
    <source>
        <dbReference type="ARBA" id="ARBA00022741"/>
    </source>
</evidence>
<dbReference type="EC" id="2.7.13.3" evidence="2"/>
<keyword evidence="8" id="KW-0902">Two-component regulatory system</keyword>
<dbReference type="Pfam" id="PF02518">
    <property type="entry name" value="HATPase_c"/>
    <property type="match status" value="1"/>
</dbReference>
<evidence type="ECO:0000256" key="3">
    <source>
        <dbReference type="ARBA" id="ARBA00022553"/>
    </source>
</evidence>
<organism evidence="10 11">
    <name type="scientific">Symbiobacterium terraclitae</name>
    <dbReference type="NCBI Taxonomy" id="557451"/>
    <lineage>
        <taxon>Bacteria</taxon>
        <taxon>Bacillati</taxon>
        <taxon>Bacillota</taxon>
        <taxon>Clostridia</taxon>
        <taxon>Eubacteriales</taxon>
        <taxon>Symbiobacteriaceae</taxon>
        <taxon>Symbiobacterium</taxon>
    </lineage>
</organism>
<dbReference type="InterPro" id="IPR013767">
    <property type="entry name" value="PAS_fold"/>
</dbReference>
<dbReference type="InterPro" id="IPR003661">
    <property type="entry name" value="HisK_dim/P_dom"/>
</dbReference>
<dbReference type="Pfam" id="PF00989">
    <property type="entry name" value="PAS"/>
    <property type="match status" value="1"/>
</dbReference>
<dbReference type="SUPFAM" id="SSF55874">
    <property type="entry name" value="ATPase domain of HSP90 chaperone/DNA topoisomerase II/histidine kinase"/>
    <property type="match status" value="1"/>
</dbReference>
<proteinExistence type="predicted"/>
<keyword evidence="11" id="KW-1185">Reference proteome</keyword>
<dbReference type="PANTHER" id="PTHR43065:SF10">
    <property type="entry name" value="PEROXIDE STRESS-ACTIVATED HISTIDINE KINASE MAK3"/>
    <property type="match status" value="1"/>
</dbReference>
<comment type="catalytic activity">
    <reaction evidence="1">
        <text>ATP + protein L-histidine = ADP + protein N-phospho-L-histidine.</text>
        <dbReference type="EC" id="2.7.13.3"/>
    </reaction>
</comment>
<dbReference type="InterPro" id="IPR003594">
    <property type="entry name" value="HATPase_dom"/>
</dbReference>
<accession>A0ABS4JUK5</accession>
<dbReference type="InterPro" id="IPR036097">
    <property type="entry name" value="HisK_dim/P_sf"/>
</dbReference>
<dbReference type="Gene3D" id="3.30.450.20">
    <property type="entry name" value="PAS domain"/>
    <property type="match status" value="1"/>
</dbReference>
<sequence length="328" mass="34854">MHATEASSLVAQALEGLLSAVIVTDDAGVVRLVNSRAREFFGPAAAEGRPLEEAVSDLLQVRGALAGRRMEGEQEVVWQGRCLAVWSGPILEEGGRIGGAVCQAREAGVSAGLVAGAAHEIRNPLAAIRGGIQLMQARGASEHARHLALVLREIDRMDRILRDLLLAARPPQFHPEPLDAAGLVREVLQLQRPAMVHQGVVLAEELAPEELAVGDPALLHILVLNLVVNGLEAMPDGGRLRVALFRPDAEHLVLEVADTGQGIPENLLPRLFEPYFTTKPRGTGLGLAICRRIVQLHGGDIAVESSPGRGTRITATLRAPLPPDGTGM</sequence>
<name>A0ABS4JUK5_9FIRM</name>
<dbReference type="InterPro" id="IPR035965">
    <property type="entry name" value="PAS-like_dom_sf"/>
</dbReference>
<dbReference type="InterPro" id="IPR036890">
    <property type="entry name" value="HATPase_C_sf"/>
</dbReference>
<dbReference type="GO" id="GO:0016301">
    <property type="term" value="F:kinase activity"/>
    <property type="evidence" value="ECO:0007669"/>
    <property type="project" value="UniProtKB-KW"/>
</dbReference>
<dbReference type="Gene3D" id="1.10.287.130">
    <property type="match status" value="1"/>
</dbReference>
<reference evidence="10 11" key="1">
    <citation type="submission" date="2021-03" db="EMBL/GenBank/DDBJ databases">
        <title>Genomic Encyclopedia of Type Strains, Phase IV (KMG-IV): sequencing the most valuable type-strain genomes for metagenomic binning, comparative biology and taxonomic classification.</title>
        <authorList>
            <person name="Goeker M."/>
        </authorList>
    </citation>
    <scope>NUCLEOTIDE SEQUENCE [LARGE SCALE GENOMIC DNA]</scope>
    <source>
        <strain evidence="10 11">DSM 27138</strain>
    </source>
</reference>
<dbReference type="InterPro" id="IPR005467">
    <property type="entry name" value="His_kinase_dom"/>
</dbReference>
<dbReference type="InterPro" id="IPR004358">
    <property type="entry name" value="Sig_transdc_His_kin-like_C"/>
</dbReference>
<evidence type="ECO:0000256" key="7">
    <source>
        <dbReference type="ARBA" id="ARBA00022840"/>
    </source>
</evidence>
<dbReference type="SUPFAM" id="SSF47384">
    <property type="entry name" value="Homodimeric domain of signal transducing histidine kinase"/>
    <property type="match status" value="1"/>
</dbReference>
<evidence type="ECO:0000256" key="2">
    <source>
        <dbReference type="ARBA" id="ARBA00012438"/>
    </source>
</evidence>
<dbReference type="PROSITE" id="PS50109">
    <property type="entry name" value="HIS_KIN"/>
    <property type="match status" value="1"/>
</dbReference>
<keyword evidence="3" id="KW-0597">Phosphoprotein</keyword>
<dbReference type="EMBL" id="JAGGLG010000024">
    <property type="protein sequence ID" value="MBP2019227.1"/>
    <property type="molecule type" value="Genomic_DNA"/>
</dbReference>